<evidence type="ECO:0000313" key="2">
    <source>
        <dbReference type="EMBL" id="GJE87976.1"/>
    </source>
</evidence>
<comment type="caution">
    <text evidence="2">The sequence shown here is derived from an EMBL/GenBank/DDBJ whole genome shotgun (WGS) entry which is preliminary data.</text>
</comment>
<organism evidence="2 3">
    <name type="scientific">Phanerochaete sordida</name>
    <dbReference type="NCBI Taxonomy" id="48140"/>
    <lineage>
        <taxon>Eukaryota</taxon>
        <taxon>Fungi</taxon>
        <taxon>Dikarya</taxon>
        <taxon>Basidiomycota</taxon>
        <taxon>Agaricomycotina</taxon>
        <taxon>Agaricomycetes</taxon>
        <taxon>Polyporales</taxon>
        <taxon>Phanerochaetaceae</taxon>
        <taxon>Phanerochaete</taxon>
    </lineage>
</organism>
<gene>
    <name evidence="2" type="ORF">PsYK624_040590</name>
</gene>
<name>A0A9P3G4A2_9APHY</name>
<proteinExistence type="predicted"/>
<dbReference type="AlphaFoldDB" id="A0A9P3G4A2"/>
<keyword evidence="3" id="KW-1185">Reference proteome</keyword>
<protein>
    <submittedName>
        <fullName evidence="2">Uncharacterized protein</fullName>
    </submittedName>
</protein>
<evidence type="ECO:0000313" key="3">
    <source>
        <dbReference type="Proteomes" id="UP000703269"/>
    </source>
</evidence>
<sequence length="497" mass="53651">MPLASSGLRALRGHQAHTLGNPSRSLHTPAITPRPARPTTTSVQVIFKQARTFLSTVVGHLAAPGTFAPPTHIANSSRSLLETAHRFPSIQQRLPPATRFALSRPLGAPCLPRAPAVPRNMFQVGLGTARNFSSARPLFDNIAQNVPVAGRAFWQADWDMQLQKEKERLRMKKHQKKEQSKARKAMLQPVRAARQAAAAEVAESAAAEAETRAELDRYFPAPVVAEVVTYLLIPLAPTPTSRLPLAVAPSVHTSHHPLLPLSHLAAMHHEHSTHSLRVSTVFARLDVAHVFEEPGVSTSAYGDPSGLCTVLEVRFAGWSEARVRSVLGEAGTGWCILEEVRESDHSDLSTETGMEDALSEASFNTGVNSPLEASIDPSASFILPTLDFSATFAQETDSWARGAALPAATPGLADLEFHNAWVASERDSDGSDSMSDLSDSDIDVEGSVWGSSLAPSRRSSFGSDVSQDGWTTLGFSSSFAGRMQQDTTFDEPRETMF</sequence>
<accession>A0A9P3G4A2</accession>
<reference evidence="2 3" key="1">
    <citation type="submission" date="2021-08" db="EMBL/GenBank/DDBJ databases">
        <title>Draft Genome Sequence of Phanerochaete sordida strain YK-624.</title>
        <authorList>
            <person name="Mori T."/>
            <person name="Dohra H."/>
            <person name="Suzuki T."/>
            <person name="Kawagishi H."/>
            <person name="Hirai H."/>
        </authorList>
    </citation>
    <scope>NUCLEOTIDE SEQUENCE [LARGE SCALE GENOMIC DNA]</scope>
    <source>
        <strain evidence="2 3">YK-624</strain>
    </source>
</reference>
<dbReference type="EMBL" id="BPQB01000008">
    <property type="protein sequence ID" value="GJE87976.1"/>
    <property type="molecule type" value="Genomic_DNA"/>
</dbReference>
<evidence type="ECO:0000256" key="1">
    <source>
        <dbReference type="SAM" id="MobiDB-lite"/>
    </source>
</evidence>
<feature type="region of interest" description="Disordered" evidence="1">
    <location>
        <begin position="15"/>
        <end position="40"/>
    </location>
</feature>
<dbReference type="OrthoDB" id="2585251at2759"/>
<feature type="compositionally biased region" description="Low complexity" evidence="1">
    <location>
        <begin position="28"/>
        <end position="40"/>
    </location>
</feature>
<dbReference type="Proteomes" id="UP000703269">
    <property type="component" value="Unassembled WGS sequence"/>
</dbReference>